<evidence type="ECO:0000256" key="1">
    <source>
        <dbReference type="ARBA" id="ARBA00023125"/>
    </source>
</evidence>
<dbReference type="GO" id="GO:0003677">
    <property type="term" value="F:DNA binding"/>
    <property type="evidence" value="ECO:0007669"/>
    <property type="project" value="UniProtKB-KW"/>
</dbReference>
<evidence type="ECO:0000313" key="4">
    <source>
        <dbReference type="EMBL" id="QHT98737.1"/>
    </source>
</evidence>
<feature type="region of interest" description="Disordered" evidence="2">
    <location>
        <begin position="223"/>
        <end position="255"/>
    </location>
</feature>
<evidence type="ECO:0000259" key="3">
    <source>
        <dbReference type="PROSITE" id="PS50118"/>
    </source>
</evidence>
<accession>A0A6C0J456</accession>
<dbReference type="CDD" id="cd00084">
    <property type="entry name" value="HMG-box_SF"/>
    <property type="match status" value="1"/>
</dbReference>
<proteinExistence type="predicted"/>
<organism evidence="4">
    <name type="scientific">viral metagenome</name>
    <dbReference type="NCBI Taxonomy" id="1070528"/>
    <lineage>
        <taxon>unclassified sequences</taxon>
        <taxon>metagenomes</taxon>
        <taxon>organismal metagenomes</taxon>
    </lineage>
</organism>
<feature type="compositionally biased region" description="Low complexity" evidence="2">
    <location>
        <begin position="96"/>
        <end position="109"/>
    </location>
</feature>
<dbReference type="InterPro" id="IPR036910">
    <property type="entry name" value="HMG_box_dom_sf"/>
</dbReference>
<feature type="domain" description="HMG box" evidence="3">
    <location>
        <begin position="53"/>
        <end position="129"/>
    </location>
</feature>
<dbReference type="Gene3D" id="1.10.30.10">
    <property type="entry name" value="High mobility group box domain"/>
    <property type="match status" value="3"/>
</dbReference>
<feature type="domain" description="HMG box" evidence="3">
    <location>
        <begin position="154"/>
        <end position="227"/>
    </location>
</feature>
<feature type="region of interest" description="Disordered" evidence="2">
    <location>
        <begin position="95"/>
        <end position="127"/>
    </location>
</feature>
<dbReference type="PROSITE" id="PS50118">
    <property type="entry name" value="HMG_BOX_2"/>
    <property type="match status" value="3"/>
</dbReference>
<evidence type="ECO:0000256" key="2">
    <source>
        <dbReference type="SAM" id="MobiDB-lite"/>
    </source>
</evidence>
<protein>
    <recommendedName>
        <fullName evidence="3">HMG box domain-containing protein</fullName>
    </recommendedName>
</protein>
<dbReference type="EMBL" id="MN740295">
    <property type="protein sequence ID" value="QHT98737.1"/>
    <property type="molecule type" value="Genomic_DNA"/>
</dbReference>
<dbReference type="Pfam" id="PF00505">
    <property type="entry name" value="HMG_box"/>
    <property type="match status" value="3"/>
</dbReference>
<dbReference type="AlphaFoldDB" id="A0A6C0J456"/>
<sequence>MTSVTKINSLVKSVFGEQESFESDWAKNQKVQQQIKSILNASVNKPLKDPDAPKRGKSSYLFFCGDMRDSVKEKLGDKVSATSITKELGQMWNELKSSSKSSDKSSISKYQKMAQSDKDRYESEKEAYVPSAEFVEAAASVKGKQRRKKDPNAPKRSKSAYLFFCNDMRETVKQQNPDFKATETTSELGARWNALKADKSRSSELQKYEKMAAGDKLRYTKEVAAQKGSSDEEKPVKKAPAAGKKEAAPKKEVSTSKVLNGYQGFCQAYRDTVKKDHPKDSAKDVTKRVATMWKKLKPEEQEAWKTGCVAVGNK</sequence>
<dbReference type="InterPro" id="IPR050342">
    <property type="entry name" value="HMGB"/>
</dbReference>
<feature type="compositionally biased region" description="Basic and acidic residues" evidence="2">
    <location>
        <begin position="115"/>
        <end position="127"/>
    </location>
</feature>
<name>A0A6C0J456_9ZZZZ</name>
<keyword evidence="1" id="KW-0238">DNA-binding</keyword>
<feature type="domain" description="HMG box" evidence="3">
    <location>
        <begin position="255"/>
        <end position="304"/>
    </location>
</feature>
<feature type="compositionally biased region" description="Basic and acidic residues" evidence="2">
    <location>
        <begin position="243"/>
        <end position="254"/>
    </location>
</feature>
<dbReference type="SMART" id="SM00398">
    <property type="entry name" value="HMG"/>
    <property type="match status" value="3"/>
</dbReference>
<dbReference type="InterPro" id="IPR009071">
    <property type="entry name" value="HMG_box_dom"/>
</dbReference>
<reference evidence="4" key="1">
    <citation type="journal article" date="2020" name="Nature">
        <title>Giant virus diversity and host interactions through global metagenomics.</title>
        <authorList>
            <person name="Schulz F."/>
            <person name="Roux S."/>
            <person name="Paez-Espino D."/>
            <person name="Jungbluth S."/>
            <person name="Walsh D.A."/>
            <person name="Denef V.J."/>
            <person name="McMahon K.D."/>
            <person name="Konstantinidis K.T."/>
            <person name="Eloe-Fadrosh E.A."/>
            <person name="Kyrpides N.C."/>
            <person name="Woyke T."/>
        </authorList>
    </citation>
    <scope>NUCLEOTIDE SEQUENCE</scope>
    <source>
        <strain evidence="4">GVMAG-M-3300025676-16</strain>
    </source>
</reference>
<dbReference type="SUPFAM" id="SSF47095">
    <property type="entry name" value="HMG-box"/>
    <property type="match status" value="3"/>
</dbReference>
<dbReference type="PANTHER" id="PTHR48112">
    <property type="entry name" value="HIGH MOBILITY GROUP PROTEIN DSP1"/>
    <property type="match status" value="1"/>
</dbReference>